<proteinExistence type="predicted"/>
<sequence length="180" mass="20291">MDGKEMCCYLAATSTITPSVIPRVNYFLLYQDRISLSYFTDKDGSSLEGEANIVWVQKNVLPKLMKWTGEVDEDGTVENKGSLRLVDVQEYNQLYQKLKIKYGQSLVKVEVSKTAFVNWDRGGRIADDIANDGIKPTVGIKERGRTTNTAQEPQAHIQHFTTEVIQVPVPEWSDSTQNSD</sequence>
<protein>
    <submittedName>
        <fullName evidence="1">Putative tRNA (Uracil-O(2)-)-methyltransferase-like 2</fullName>
    </submittedName>
</protein>
<gene>
    <name evidence="1" type="primary">trmt44-L2</name>
    <name evidence="1" type="ORF">Hamer_G026197</name>
</gene>
<name>A0A8J5K297_HOMAM</name>
<reference evidence="1" key="1">
    <citation type="journal article" date="2021" name="Sci. Adv.">
        <title>The American lobster genome reveals insights on longevity, neural, and immune adaptations.</title>
        <authorList>
            <person name="Polinski J.M."/>
            <person name="Zimin A.V."/>
            <person name="Clark K.F."/>
            <person name="Kohn A.B."/>
            <person name="Sadowski N."/>
            <person name="Timp W."/>
            <person name="Ptitsyn A."/>
            <person name="Khanna P."/>
            <person name="Romanova D.Y."/>
            <person name="Williams P."/>
            <person name="Greenwood S.J."/>
            <person name="Moroz L.L."/>
            <person name="Walt D.R."/>
            <person name="Bodnar A.G."/>
        </authorList>
    </citation>
    <scope>NUCLEOTIDE SEQUENCE</scope>
    <source>
        <strain evidence="1">GMGI-L3</strain>
    </source>
</reference>
<comment type="caution">
    <text evidence="1">The sequence shown here is derived from an EMBL/GenBank/DDBJ whole genome shotgun (WGS) entry which is preliminary data.</text>
</comment>
<dbReference type="Proteomes" id="UP000747542">
    <property type="component" value="Unassembled WGS sequence"/>
</dbReference>
<organism evidence="1 2">
    <name type="scientific">Homarus americanus</name>
    <name type="common">American lobster</name>
    <dbReference type="NCBI Taxonomy" id="6706"/>
    <lineage>
        <taxon>Eukaryota</taxon>
        <taxon>Metazoa</taxon>
        <taxon>Ecdysozoa</taxon>
        <taxon>Arthropoda</taxon>
        <taxon>Crustacea</taxon>
        <taxon>Multicrustacea</taxon>
        <taxon>Malacostraca</taxon>
        <taxon>Eumalacostraca</taxon>
        <taxon>Eucarida</taxon>
        <taxon>Decapoda</taxon>
        <taxon>Pleocyemata</taxon>
        <taxon>Astacidea</taxon>
        <taxon>Nephropoidea</taxon>
        <taxon>Nephropidae</taxon>
        <taxon>Homarus</taxon>
    </lineage>
</organism>
<dbReference type="EMBL" id="JAHLQT010020160">
    <property type="protein sequence ID" value="KAG7168282.1"/>
    <property type="molecule type" value="Genomic_DNA"/>
</dbReference>
<accession>A0A8J5K297</accession>
<evidence type="ECO:0000313" key="1">
    <source>
        <dbReference type="EMBL" id="KAG7168282.1"/>
    </source>
</evidence>
<evidence type="ECO:0000313" key="2">
    <source>
        <dbReference type="Proteomes" id="UP000747542"/>
    </source>
</evidence>
<dbReference type="AlphaFoldDB" id="A0A8J5K297"/>
<keyword evidence="2" id="KW-1185">Reference proteome</keyword>